<dbReference type="EMBL" id="JAIQCV010000013">
    <property type="protein sequence ID" value="KAH1031259.1"/>
    <property type="molecule type" value="Genomic_DNA"/>
</dbReference>
<comment type="caution">
    <text evidence="1">The sequence shown here is derived from an EMBL/GenBank/DDBJ whole genome shotgun (WGS) entry which is preliminary data.</text>
</comment>
<evidence type="ECO:0008006" key="3">
    <source>
        <dbReference type="Google" id="ProtNLM"/>
    </source>
</evidence>
<dbReference type="OrthoDB" id="1001578at2759"/>
<accession>A0A9D3U797</accession>
<protein>
    <recommendedName>
        <fullName evidence="3">Mitochondrial protein</fullName>
    </recommendedName>
</protein>
<keyword evidence="2" id="KW-1185">Reference proteome</keyword>
<proteinExistence type="predicted"/>
<name>A0A9D3U797_9ROSI</name>
<dbReference type="PANTHER" id="PTHR11439:SF484">
    <property type="entry name" value="REVERSE TRANSCRIPTASE TY1_COPIA-TYPE DOMAIN-CONTAINING PROTEIN"/>
    <property type="match status" value="1"/>
</dbReference>
<dbReference type="AlphaFoldDB" id="A0A9D3U797"/>
<organism evidence="1 2">
    <name type="scientific">Gossypium stocksii</name>
    <dbReference type="NCBI Taxonomy" id="47602"/>
    <lineage>
        <taxon>Eukaryota</taxon>
        <taxon>Viridiplantae</taxon>
        <taxon>Streptophyta</taxon>
        <taxon>Embryophyta</taxon>
        <taxon>Tracheophyta</taxon>
        <taxon>Spermatophyta</taxon>
        <taxon>Magnoliopsida</taxon>
        <taxon>eudicotyledons</taxon>
        <taxon>Gunneridae</taxon>
        <taxon>Pentapetalae</taxon>
        <taxon>rosids</taxon>
        <taxon>malvids</taxon>
        <taxon>Malvales</taxon>
        <taxon>Malvaceae</taxon>
        <taxon>Malvoideae</taxon>
        <taxon>Gossypium</taxon>
    </lineage>
</organism>
<gene>
    <name evidence="1" type="ORF">J1N35_043433</name>
</gene>
<dbReference type="PANTHER" id="PTHR11439">
    <property type="entry name" value="GAG-POL-RELATED RETROTRANSPOSON"/>
    <property type="match status" value="1"/>
</dbReference>
<reference evidence="1 2" key="1">
    <citation type="journal article" date="2021" name="Plant Biotechnol. J.">
        <title>Multi-omics assisted identification of the key and species-specific regulatory components of drought-tolerant mechanisms in Gossypium stocksii.</title>
        <authorList>
            <person name="Yu D."/>
            <person name="Ke L."/>
            <person name="Zhang D."/>
            <person name="Wu Y."/>
            <person name="Sun Y."/>
            <person name="Mei J."/>
            <person name="Sun J."/>
            <person name="Sun Y."/>
        </authorList>
    </citation>
    <scope>NUCLEOTIDE SEQUENCE [LARGE SCALE GENOMIC DNA]</scope>
    <source>
        <strain evidence="2">cv. E1</strain>
        <tissue evidence="1">Leaf</tissue>
    </source>
</reference>
<evidence type="ECO:0000313" key="2">
    <source>
        <dbReference type="Proteomes" id="UP000828251"/>
    </source>
</evidence>
<evidence type="ECO:0000313" key="1">
    <source>
        <dbReference type="EMBL" id="KAH1031259.1"/>
    </source>
</evidence>
<sequence length="174" mass="19630">MELFFHKKSVVKKLKLENAKAAKTLMVIGEKLFNDEKGMPIETTYRSMNGSLLYLSTSRHNLSFSMRVYARYQASLGEYRVKAIKRIIPYVHETINLGISFSKDNTMSLVGYSDANRASNINDKKSTSGGCFYIGSNLVSWYNKKQALISLSSLVDCCRELCSTTMDEANDEGF</sequence>
<dbReference type="Proteomes" id="UP000828251">
    <property type="component" value="Unassembled WGS sequence"/>
</dbReference>